<dbReference type="EMBL" id="CASHSV030000109">
    <property type="protein sequence ID" value="CAJ2649142.1"/>
    <property type="molecule type" value="Genomic_DNA"/>
</dbReference>
<dbReference type="Proteomes" id="UP001177021">
    <property type="component" value="Unassembled WGS sequence"/>
</dbReference>
<comment type="caution">
    <text evidence="1">The sequence shown here is derived from an EMBL/GenBank/DDBJ whole genome shotgun (WGS) entry which is preliminary data.</text>
</comment>
<sequence>MVCMAPTPTISSLISSSQSHRYRYRFRFPSTNDVNSILLPKRTQFSYTPHVQQHSTSPPPSSSPPPPPEKKSFAVVTGELFLGIASRLIKSNSPASDSDPVSMFENSNSSSTVIFNEKERIGAVMEDEIQPDVIWEQRVKDVEAERNRRVVTTPGFSFSAAGLLFPYHLGVAHFLIQNGYIKETTPLAGSSAGAIVCAVIASGASMEEALSATKILAEDCRNRGTAFRLGVRVCAFPANRIGLQGIGISPDCNPENASTPRQLLNWALEPAEDVILDRLFELGYLDAAVWAKENPVETIVQDDTPAPAFGNSIV</sequence>
<proteinExistence type="predicted"/>
<gene>
    <name evidence="1" type="ORF">MILVUS5_LOCUS17333</name>
</gene>
<name>A0ACB0JZX7_TRIPR</name>
<keyword evidence="2" id="KW-1185">Reference proteome</keyword>
<evidence type="ECO:0000313" key="1">
    <source>
        <dbReference type="EMBL" id="CAJ2649142.1"/>
    </source>
</evidence>
<reference evidence="1" key="1">
    <citation type="submission" date="2023-10" db="EMBL/GenBank/DDBJ databases">
        <authorList>
            <person name="Rodriguez Cubillos JULIANA M."/>
            <person name="De Vega J."/>
        </authorList>
    </citation>
    <scope>NUCLEOTIDE SEQUENCE</scope>
</reference>
<evidence type="ECO:0000313" key="2">
    <source>
        <dbReference type="Proteomes" id="UP001177021"/>
    </source>
</evidence>
<protein>
    <submittedName>
        <fullName evidence="1">Uncharacterized protein</fullName>
    </submittedName>
</protein>
<organism evidence="1 2">
    <name type="scientific">Trifolium pratense</name>
    <name type="common">Red clover</name>
    <dbReference type="NCBI Taxonomy" id="57577"/>
    <lineage>
        <taxon>Eukaryota</taxon>
        <taxon>Viridiplantae</taxon>
        <taxon>Streptophyta</taxon>
        <taxon>Embryophyta</taxon>
        <taxon>Tracheophyta</taxon>
        <taxon>Spermatophyta</taxon>
        <taxon>Magnoliopsida</taxon>
        <taxon>eudicotyledons</taxon>
        <taxon>Gunneridae</taxon>
        <taxon>Pentapetalae</taxon>
        <taxon>rosids</taxon>
        <taxon>fabids</taxon>
        <taxon>Fabales</taxon>
        <taxon>Fabaceae</taxon>
        <taxon>Papilionoideae</taxon>
        <taxon>50 kb inversion clade</taxon>
        <taxon>NPAAA clade</taxon>
        <taxon>Hologalegina</taxon>
        <taxon>IRL clade</taxon>
        <taxon>Trifolieae</taxon>
        <taxon>Trifolium</taxon>
    </lineage>
</organism>
<accession>A0ACB0JZX7</accession>